<sequence>ICLTFKNGQGTKEDSAGGVWCQGFKVDCDGDDEAKGVVIHQQFKGMKCSYGIAAKATETVTVSVKTRFDPKGTGLELWQ</sequence>
<feature type="domain" description="Glycosyl-hydrolase family 116 N-terminal" evidence="1">
    <location>
        <begin position="1"/>
        <end position="79"/>
    </location>
</feature>
<organism evidence="2">
    <name type="scientific">Arion vulgaris</name>
    <dbReference type="NCBI Taxonomy" id="1028688"/>
    <lineage>
        <taxon>Eukaryota</taxon>
        <taxon>Metazoa</taxon>
        <taxon>Spiralia</taxon>
        <taxon>Lophotrochozoa</taxon>
        <taxon>Mollusca</taxon>
        <taxon>Gastropoda</taxon>
        <taxon>Heterobranchia</taxon>
        <taxon>Euthyneura</taxon>
        <taxon>Panpulmonata</taxon>
        <taxon>Eupulmonata</taxon>
        <taxon>Stylommatophora</taxon>
        <taxon>Helicina</taxon>
        <taxon>Arionoidea</taxon>
        <taxon>Arionidae</taxon>
        <taxon>Arion</taxon>
    </lineage>
</organism>
<feature type="non-terminal residue" evidence="2">
    <location>
        <position position="1"/>
    </location>
</feature>
<gene>
    <name evidence="2" type="primary">ORF44992</name>
</gene>
<dbReference type="Pfam" id="PF12215">
    <property type="entry name" value="Glyco_hydr_116N"/>
    <property type="match status" value="1"/>
</dbReference>
<protein>
    <recommendedName>
        <fullName evidence="1">Glycosyl-hydrolase family 116 N-terminal domain-containing protein</fullName>
    </recommendedName>
</protein>
<dbReference type="EMBL" id="HACG01015504">
    <property type="protein sequence ID" value="CEK62369.1"/>
    <property type="molecule type" value="Transcribed_RNA"/>
</dbReference>
<dbReference type="InterPro" id="IPR024462">
    <property type="entry name" value="GH116_N"/>
</dbReference>
<reference evidence="2" key="1">
    <citation type="submission" date="2014-12" db="EMBL/GenBank/DDBJ databases">
        <title>Insight into the proteome of Arion vulgaris.</title>
        <authorList>
            <person name="Aradska J."/>
            <person name="Bulat T."/>
            <person name="Smidak R."/>
            <person name="Sarate P."/>
            <person name="Gangsoo J."/>
            <person name="Sialana F."/>
            <person name="Bilban M."/>
            <person name="Lubec G."/>
        </authorList>
    </citation>
    <scope>NUCLEOTIDE SEQUENCE</scope>
    <source>
        <tissue evidence="2">Skin</tissue>
    </source>
</reference>
<evidence type="ECO:0000313" key="2">
    <source>
        <dbReference type="EMBL" id="CEK62369.1"/>
    </source>
</evidence>
<feature type="non-terminal residue" evidence="2">
    <location>
        <position position="79"/>
    </location>
</feature>
<evidence type="ECO:0000259" key="1">
    <source>
        <dbReference type="Pfam" id="PF12215"/>
    </source>
</evidence>
<proteinExistence type="predicted"/>
<name>A0A0B6Z1A9_9EUPU</name>
<accession>A0A0B6Z1A9</accession>
<dbReference type="AlphaFoldDB" id="A0A0B6Z1A9"/>